<dbReference type="InterPro" id="IPR008030">
    <property type="entry name" value="NmrA-like"/>
</dbReference>
<dbReference type="AlphaFoldDB" id="A0A4P9Z6X0"/>
<dbReference type="InterPro" id="IPR036291">
    <property type="entry name" value="NAD(P)-bd_dom_sf"/>
</dbReference>
<dbReference type="PANTHER" id="PTHR43162:SF1">
    <property type="entry name" value="PRESTALK A DIFFERENTIATION PROTEIN A"/>
    <property type="match status" value="1"/>
</dbReference>
<dbReference type="Proteomes" id="UP000278143">
    <property type="component" value="Unassembled WGS sequence"/>
</dbReference>
<organism evidence="2 3">
    <name type="scientific">Syncephalis pseudoplumigaleata</name>
    <dbReference type="NCBI Taxonomy" id="1712513"/>
    <lineage>
        <taxon>Eukaryota</taxon>
        <taxon>Fungi</taxon>
        <taxon>Fungi incertae sedis</taxon>
        <taxon>Zoopagomycota</taxon>
        <taxon>Zoopagomycotina</taxon>
        <taxon>Zoopagomycetes</taxon>
        <taxon>Zoopagales</taxon>
        <taxon>Piptocephalidaceae</taxon>
        <taxon>Syncephalis</taxon>
    </lineage>
</organism>
<keyword evidence="3" id="KW-1185">Reference proteome</keyword>
<gene>
    <name evidence="2" type="ORF">SYNPS1DRAFT_32250</name>
</gene>
<evidence type="ECO:0000313" key="2">
    <source>
        <dbReference type="EMBL" id="RKP28208.1"/>
    </source>
</evidence>
<sequence length="294" mass="32444">MQRRVLITGAAGKTASAVVEALVQRGFFVRALVRKTDDRSQRLAKLGAEVVTGDMLSLKDMTVAAQSMDSSYFCYPTSDRILEASAIFAEAARKNGMGFICNMSQIIARPDAPSPTSRLHWLAERLFDTSPLNVTHLKPTFFADHFVLNVRHTIVNDNKIIRPYGSAYHSPITSTDIGRVAAAVLADPTAHIGKSYVLTGLDRLSFNEIAGIFSEMLGRSITYVDVPADEFKADMERRQFAPSLLEHHMQSSKDYREGHFDATNTLVSDITGRDATRFRDYIAANISAFQSGST</sequence>
<dbReference type="Gene3D" id="3.90.25.10">
    <property type="entry name" value="UDP-galactose 4-epimerase, domain 1"/>
    <property type="match status" value="1"/>
</dbReference>
<dbReference type="InterPro" id="IPR051604">
    <property type="entry name" value="Ergot_Alk_Oxidoreductase"/>
</dbReference>
<protein>
    <submittedName>
        <fullName evidence="2">NmrA family protein</fullName>
    </submittedName>
</protein>
<name>A0A4P9Z6X0_9FUNG</name>
<dbReference type="OrthoDB" id="9997102at2759"/>
<proteinExistence type="predicted"/>
<dbReference type="SUPFAM" id="SSF51735">
    <property type="entry name" value="NAD(P)-binding Rossmann-fold domains"/>
    <property type="match status" value="1"/>
</dbReference>
<evidence type="ECO:0000313" key="3">
    <source>
        <dbReference type="Proteomes" id="UP000278143"/>
    </source>
</evidence>
<accession>A0A4P9Z6X0</accession>
<dbReference type="PANTHER" id="PTHR43162">
    <property type="match status" value="1"/>
</dbReference>
<dbReference type="EMBL" id="KZ989111">
    <property type="protein sequence ID" value="RKP28208.1"/>
    <property type="molecule type" value="Genomic_DNA"/>
</dbReference>
<dbReference type="Gene3D" id="3.40.50.720">
    <property type="entry name" value="NAD(P)-binding Rossmann-like Domain"/>
    <property type="match status" value="1"/>
</dbReference>
<dbReference type="Pfam" id="PF05368">
    <property type="entry name" value="NmrA"/>
    <property type="match status" value="1"/>
</dbReference>
<evidence type="ECO:0000259" key="1">
    <source>
        <dbReference type="Pfam" id="PF05368"/>
    </source>
</evidence>
<reference evidence="3" key="1">
    <citation type="journal article" date="2018" name="Nat. Microbiol.">
        <title>Leveraging single-cell genomics to expand the fungal tree of life.</title>
        <authorList>
            <person name="Ahrendt S.R."/>
            <person name="Quandt C.A."/>
            <person name="Ciobanu D."/>
            <person name="Clum A."/>
            <person name="Salamov A."/>
            <person name="Andreopoulos B."/>
            <person name="Cheng J.F."/>
            <person name="Woyke T."/>
            <person name="Pelin A."/>
            <person name="Henrissat B."/>
            <person name="Reynolds N.K."/>
            <person name="Benny G.L."/>
            <person name="Smith M.E."/>
            <person name="James T.Y."/>
            <person name="Grigoriev I.V."/>
        </authorList>
    </citation>
    <scope>NUCLEOTIDE SEQUENCE [LARGE SCALE GENOMIC DNA]</scope>
    <source>
        <strain evidence="3">Benny S71-1</strain>
    </source>
</reference>
<feature type="domain" description="NmrA-like" evidence="1">
    <location>
        <begin position="2"/>
        <end position="244"/>
    </location>
</feature>